<accession>A0A8S3Y4Z7</accession>
<evidence type="ECO:0000256" key="1">
    <source>
        <dbReference type="SAM" id="MobiDB-lite"/>
    </source>
</evidence>
<dbReference type="Proteomes" id="UP000691718">
    <property type="component" value="Unassembled WGS sequence"/>
</dbReference>
<feature type="region of interest" description="Disordered" evidence="1">
    <location>
        <begin position="103"/>
        <end position="130"/>
    </location>
</feature>
<name>A0A8S3Y4Z7_PARAO</name>
<dbReference type="EMBL" id="CAJQZP010001449">
    <property type="protein sequence ID" value="CAG5047384.1"/>
    <property type="molecule type" value="Genomic_DNA"/>
</dbReference>
<proteinExistence type="predicted"/>
<reference evidence="2" key="1">
    <citation type="submission" date="2021-04" db="EMBL/GenBank/DDBJ databases">
        <authorList>
            <person name="Tunstrom K."/>
        </authorList>
    </citation>
    <scope>NUCLEOTIDE SEQUENCE</scope>
</reference>
<sequence length="168" mass="19194">MHEELGDRRPSQFLRHLQHLAGPNVPDDFIRTIWSSRLPNNLQTVIASQPDSTLKALADLADKVHDLVPTVPQVVSTNAISVAVTDKITQQIAELTRQVQALSVRDSRSRSRSRNRYSRIQRKNSRSRRSQYNYKKNPICFCHHKYGDKAKVCLNPCDYKQGNSQGSR</sequence>
<evidence type="ECO:0000313" key="3">
    <source>
        <dbReference type="Proteomes" id="UP000691718"/>
    </source>
</evidence>
<feature type="compositionally biased region" description="Basic residues" evidence="1">
    <location>
        <begin position="110"/>
        <end position="129"/>
    </location>
</feature>
<evidence type="ECO:0000313" key="2">
    <source>
        <dbReference type="EMBL" id="CAG5047384.1"/>
    </source>
</evidence>
<dbReference type="AlphaFoldDB" id="A0A8S3Y4Z7"/>
<keyword evidence="3" id="KW-1185">Reference proteome</keyword>
<organism evidence="2 3">
    <name type="scientific">Parnassius apollo</name>
    <name type="common">Apollo butterfly</name>
    <name type="synonym">Papilio apollo</name>
    <dbReference type="NCBI Taxonomy" id="110799"/>
    <lineage>
        <taxon>Eukaryota</taxon>
        <taxon>Metazoa</taxon>
        <taxon>Ecdysozoa</taxon>
        <taxon>Arthropoda</taxon>
        <taxon>Hexapoda</taxon>
        <taxon>Insecta</taxon>
        <taxon>Pterygota</taxon>
        <taxon>Neoptera</taxon>
        <taxon>Endopterygota</taxon>
        <taxon>Lepidoptera</taxon>
        <taxon>Glossata</taxon>
        <taxon>Ditrysia</taxon>
        <taxon>Papilionoidea</taxon>
        <taxon>Papilionidae</taxon>
        <taxon>Parnassiinae</taxon>
        <taxon>Parnassini</taxon>
        <taxon>Parnassius</taxon>
        <taxon>Parnassius</taxon>
    </lineage>
</organism>
<dbReference type="PANTHER" id="PTHR33327:SF3">
    <property type="entry name" value="RNA-DIRECTED DNA POLYMERASE"/>
    <property type="match status" value="1"/>
</dbReference>
<protein>
    <submittedName>
        <fullName evidence="2">(apollo) hypothetical protein</fullName>
    </submittedName>
</protein>
<gene>
    <name evidence="2" type="ORF">PAPOLLO_LOCUS23902</name>
</gene>
<comment type="caution">
    <text evidence="2">The sequence shown here is derived from an EMBL/GenBank/DDBJ whole genome shotgun (WGS) entry which is preliminary data.</text>
</comment>
<dbReference type="PANTHER" id="PTHR33327">
    <property type="entry name" value="ENDONUCLEASE"/>
    <property type="match status" value="1"/>
</dbReference>
<dbReference type="OrthoDB" id="6260718at2759"/>